<organism evidence="1">
    <name type="scientific">bioreactor metagenome</name>
    <dbReference type="NCBI Taxonomy" id="1076179"/>
    <lineage>
        <taxon>unclassified sequences</taxon>
        <taxon>metagenomes</taxon>
        <taxon>ecological metagenomes</taxon>
    </lineage>
</organism>
<evidence type="ECO:0008006" key="2">
    <source>
        <dbReference type="Google" id="ProtNLM"/>
    </source>
</evidence>
<dbReference type="AlphaFoldDB" id="A0A645IY85"/>
<dbReference type="EMBL" id="VSSQ01126636">
    <property type="protein sequence ID" value="MPN56378.1"/>
    <property type="molecule type" value="Genomic_DNA"/>
</dbReference>
<name>A0A645IY85_9ZZZZ</name>
<gene>
    <name evidence="1" type="ORF">SDC9_204066</name>
</gene>
<accession>A0A645IY85</accession>
<sequence>MGLEKLNEHHKKNKHIKCKMSTDDVLLKLFNDNKMLTTKMIYKLVEGSDAEIAAAITSLEKQGMIKDVAGAWIRTDKENRQPALV</sequence>
<reference evidence="1" key="1">
    <citation type="submission" date="2019-08" db="EMBL/GenBank/DDBJ databases">
        <authorList>
            <person name="Kucharzyk K."/>
            <person name="Murdoch R.W."/>
            <person name="Higgins S."/>
            <person name="Loffler F."/>
        </authorList>
    </citation>
    <scope>NUCLEOTIDE SEQUENCE</scope>
</reference>
<proteinExistence type="predicted"/>
<evidence type="ECO:0000313" key="1">
    <source>
        <dbReference type="EMBL" id="MPN56378.1"/>
    </source>
</evidence>
<comment type="caution">
    <text evidence="1">The sequence shown here is derived from an EMBL/GenBank/DDBJ whole genome shotgun (WGS) entry which is preliminary data.</text>
</comment>
<protein>
    <recommendedName>
        <fullName evidence="2">DprA winged helix domain-containing protein</fullName>
    </recommendedName>
</protein>